<gene>
    <name evidence="1" type="ORF">PV327_011399</name>
</gene>
<reference evidence="1" key="2">
    <citation type="submission" date="2023-03" db="EMBL/GenBank/DDBJ databases">
        <authorList>
            <person name="Inwood S.N."/>
            <person name="Skelly J.G."/>
            <person name="Guhlin J."/>
            <person name="Harrop T.W.R."/>
            <person name="Goldson S.G."/>
            <person name="Dearden P.K."/>
        </authorList>
    </citation>
    <scope>NUCLEOTIDE SEQUENCE</scope>
    <source>
        <strain evidence="1">Lincoln</strain>
        <tissue evidence="1">Whole body</tissue>
    </source>
</reference>
<sequence length="108" mass="12191">MTDEQIETLNCFDKTTLVNEDTSTCPYTTMGMWTTKAIALIDAIISVSLSEASGHMKLQTHNHIFTCHKNTRANGQQYRFEAPFMPIRQTAILVPLEEKNSQLKALKS</sequence>
<accession>A0AA39KQU4</accession>
<evidence type="ECO:0000313" key="2">
    <source>
        <dbReference type="Proteomes" id="UP001168972"/>
    </source>
</evidence>
<keyword evidence="2" id="KW-1185">Reference proteome</keyword>
<comment type="caution">
    <text evidence="1">The sequence shown here is derived from an EMBL/GenBank/DDBJ whole genome shotgun (WGS) entry which is preliminary data.</text>
</comment>
<feature type="non-terminal residue" evidence="1">
    <location>
        <position position="1"/>
    </location>
</feature>
<name>A0AA39KQU4_MICHY</name>
<evidence type="ECO:0000313" key="1">
    <source>
        <dbReference type="EMBL" id="KAK0170485.1"/>
    </source>
</evidence>
<protein>
    <submittedName>
        <fullName evidence="1">Uncharacterized protein</fullName>
    </submittedName>
</protein>
<reference evidence="1" key="1">
    <citation type="journal article" date="2023" name="bioRxiv">
        <title>Scaffold-level genome assemblies of two parasitoid biocontrol wasps reveal the parthenogenesis mechanism and an associated novel virus.</title>
        <authorList>
            <person name="Inwood S."/>
            <person name="Skelly J."/>
            <person name="Guhlin J."/>
            <person name="Harrop T."/>
            <person name="Goldson S."/>
            <person name="Dearden P."/>
        </authorList>
    </citation>
    <scope>NUCLEOTIDE SEQUENCE</scope>
    <source>
        <strain evidence="1">Lincoln</strain>
        <tissue evidence="1">Whole body</tissue>
    </source>
</reference>
<dbReference type="EMBL" id="JAQQBR010000519">
    <property type="protein sequence ID" value="KAK0170485.1"/>
    <property type="molecule type" value="Genomic_DNA"/>
</dbReference>
<dbReference type="Proteomes" id="UP001168972">
    <property type="component" value="Unassembled WGS sequence"/>
</dbReference>
<organism evidence="1 2">
    <name type="scientific">Microctonus hyperodae</name>
    <name type="common">Parasitoid wasp</name>
    <dbReference type="NCBI Taxonomy" id="165561"/>
    <lineage>
        <taxon>Eukaryota</taxon>
        <taxon>Metazoa</taxon>
        <taxon>Ecdysozoa</taxon>
        <taxon>Arthropoda</taxon>
        <taxon>Hexapoda</taxon>
        <taxon>Insecta</taxon>
        <taxon>Pterygota</taxon>
        <taxon>Neoptera</taxon>
        <taxon>Endopterygota</taxon>
        <taxon>Hymenoptera</taxon>
        <taxon>Apocrita</taxon>
        <taxon>Ichneumonoidea</taxon>
        <taxon>Braconidae</taxon>
        <taxon>Euphorinae</taxon>
        <taxon>Microctonus</taxon>
    </lineage>
</organism>
<proteinExistence type="predicted"/>
<dbReference type="AlphaFoldDB" id="A0AA39KQU4"/>